<dbReference type="AlphaFoldDB" id="A0ABD1UXA7"/>
<name>A0ABD1UXA7_9LAMI</name>
<comment type="caution">
    <text evidence="2">The sequence shown here is derived from an EMBL/GenBank/DDBJ whole genome shotgun (WGS) entry which is preliminary data.</text>
</comment>
<reference evidence="3" key="1">
    <citation type="submission" date="2024-07" db="EMBL/GenBank/DDBJ databases">
        <title>Two chromosome-level genome assemblies of Korean endemic species Abeliophyllum distichum and Forsythia ovata (Oleaceae).</title>
        <authorList>
            <person name="Jang H."/>
        </authorList>
    </citation>
    <scope>NUCLEOTIDE SEQUENCE [LARGE SCALE GENOMIC DNA]</scope>
</reference>
<organism evidence="2 3">
    <name type="scientific">Forsythia ovata</name>
    <dbReference type="NCBI Taxonomy" id="205694"/>
    <lineage>
        <taxon>Eukaryota</taxon>
        <taxon>Viridiplantae</taxon>
        <taxon>Streptophyta</taxon>
        <taxon>Embryophyta</taxon>
        <taxon>Tracheophyta</taxon>
        <taxon>Spermatophyta</taxon>
        <taxon>Magnoliopsida</taxon>
        <taxon>eudicotyledons</taxon>
        <taxon>Gunneridae</taxon>
        <taxon>Pentapetalae</taxon>
        <taxon>asterids</taxon>
        <taxon>lamiids</taxon>
        <taxon>Lamiales</taxon>
        <taxon>Oleaceae</taxon>
        <taxon>Forsythieae</taxon>
        <taxon>Forsythia</taxon>
    </lineage>
</organism>
<feature type="compositionally biased region" description="Basic and acidic residues" evidence="1">
    <location>
        <begin position="27"/>
        <end position="36"/>
    </location>
</feature>
<proteinExistence type="predicted"/>
<keyword evidence="3" id="KW-1185">Reference proteome</keyword>
<protein>
    <submittedName>
        <fullName evidence="2">Uncharacterized protein</fullName>
    </submittedName>
</protein>
<accession>A0ABD1UXA7</accession>
<evidence type="ECO:0000256" key="1">
    <source>
        <dbReference type="SAM" id="MobiDB-lite"/>
    </source>
</evidence>
<sequence>MAKAKDNHTQHRYNHGGHANGKSSYDNAHRQTERRQRTYQRLFPATRSSYTSEITEAIPNFHIGLYTPNQGMATGQTGPASLKSHLSSHTTLTIGSTGIAPRTAMTYRNW</sequence>
<evidence type="ECO:0000313" key="2">
    <source>
        <dbReference type="EMBL" id="KAL2529695.1"/>
    </source>
</evidence>
<dbReference type="Proteomes" id="UP001604277">
    <property type="component" value="Unassembled WGS sequence"/>
</dbReference>
<evidence type="ECO:0000313" key="3">
    <source>
        <dbReference type="Proteomes" id="UP001604277"/>
    </source>
</evidence>
<dbReference type="EMBL" id="JBFOLJ010000006">
    <property type="protein sequence ID" value="KAL2529695.1"/>
    <property type="molecule type" value="Genomic_DNA"/>
</dbReference>
<feature type="region of interest" description="Disordered" evidence="1">
    <location>
        <begin position="1"/>
        <end position="44"/>
    </location>
</feature>
<gene>
    <name evidence="2" type="ORF">Fot_22296</name>
</gene>